<dbReference type="Proteomes" id="UP000826050">
    <property type="component" value="Chromosome"/>
</dbReference>
<dbReference type="RefSeq" id="WP_219235896.1">
    <property type="nucleotide sequence ID" value="NZ_CP049362.1"/>
</dbReference>
<dbReference type="EMBL" id="CP049362">
    <property type="protein sequence ID" value="QXX78709.1"/>
    <property type="molecule type" value="Genomic_DNA"/>
</dbReference>
<sequence>MLSLEQLGPRICILGPSNSGKSTLAKAIERKLALPAIHLDPLYHLPHTDWVPRPDAEFAALHAAAIAREQWVMDGNYTRYLAPRLERATGFIVLEISTAASLLRYFRRTLLERKRQGALPGSKDRLKWDMIRHIAIVTPPNRHKYLTVFEKSSLAKVRLRNPRELSLFYQANGLER</sequence>
<gene>
    <name evidence="1" type="ORF">FE795_06570</name>
</gene>
<protein>
    <submittedName>
        <fullName evidence="1">AAA family ATPase</fullName>
    </submittedName>
</protein>
<keyword evidence="2" id="KW-1185">Reference proteome</keyword>
<reference evidence="1 2" key="1">
    <citation type="submission" date="2020-02" db="EMBL/GenBank/DDBJ databases">
        <title>Partial ammonium oxidation to N2 by heterotrophic bacteria.</title>
        <authorList>
            <person name="Wu M."/>
        </authorList>
    </citation>
    <scope>NUCLEOTIDE SEQUENCE [LARGE SCALE GENOMIC DNA]</scope>
    <source>
        <strain evidence="1 2">HO-1</strain>
    </source>
</reference>
<dbReference type="InterPro" id="IPR052922">
    <property type="entry name" value="Cytidylate_Kinase-2"/>
</dbReference>
<evidence type="ECO:0000313" key="2">
    <source>
        <dbReference type="Proteomes" id="UP000826050"/>
    </source>
</evidence>
<proteinExistence type="predicted"/>
<dbReference type="PANTHER" id="PTHR37816">
    <property type="entry name" value="YALI0E33011P"/>
    <property type="match status" value="1"/>
</dbReference>
<organism evidence="1 2">
    <name type="scientific">Alcaligenes ammonioxydans</name>
    <dbReference type="NCBI Taxonomy" id="2582914"/>
    <lineage>
        <taxon>Bacteria</taxon>
        <taxon>Pseudomonadati</taxon>
        <taxon>Pseudomonadota</taxon>
        <taxon>Betaproteobacteria</taxon>
        <taxon>Burkholderiales</taxon>
        <taxon>Alcaligenaceae</taxon>
        <taxon>Alcaligenes</taxon>
    </lineage>
</organism>
<name>A0ABX8SST4_9BURK</name>
<accession>A0ABX8SST4</accession>
<dbReference type="PANTHER" id="PTHR37816:SF1">
    <property type="entry name" value="TOXIN"/>
    <property type="match status" value="1"/>
</dbReference>
<evidence type="ECO:0000313" key="1">
    <source>
        <dbReference type="EMBL" id="QXX78709.1"/>
    </source>
</evidence>